<gene>
    <name evidence="8" type="ORF">SAMN05216499_120103</name>
</gene>
<evidence type="ECO:0000256" key="4">
    <source>
        <dbReference type="ARBA" id="ARBA00023082"/>
    </source>
</evidence>
<reference evidence="8 9" key="1">
    <citation type="submission" date="2016-11" db="EMBL/GenBank/DDBJ databases">
        <authorList>
            <person name="Jaros S."/>
            <person name="Januszkiewicz K."/>
            <person name="Wedrychowicz H."/>
        </authorList>
    </citation>
    <scope>NUCLEOTIDE SEQUENCE [LARGE SCALE GENOMIC DNA]</scope>
    <source>
        <strain evidence="8 9">CGMCC 4.2025</strain>
    </source>
</reference>
<feature type="domain" description="RNA polymerase sigma factor 70 region 4 type 2" evidence="7">
    <location>
        <begin position="141"/>
        <end position="193"/>
    </location>
</feature>
<evidence type="ECO:0000313" key="8">
    <source>
        <dbReference type="EMBL" id="SHN10149.1"/>
    </source>
</evidence>
<dbReference type="RefSeq" id="WP_073501372.1">
    <property type="nucleotide sequence ID" value="NZ_FRBI01000020.1"/>
</dbReference>
<dbReference type="CDD" id="cd06171">
    <property type="entry name" value="Sigma70_r4"/>
    <property type="match status" value="1"/>
</dbReference>
<dbReference type="Pfam" id="PF08281">
    <property type="entry name" value="Sigma70_r4_2"/>
    <property type="match status" value="1"/>
</dbReference>
<dbReference type="EMBL" id="FRBI01000020">
    <property type="protein sequence ID" value="SHN10149.1"/>
    <property type="molecule type" value="Genomic_DNA"/>
</dbReference>
<dbReference type="Proteomes" id="UP000184111">
    <property type="component" value="Unassembled WGS sequence"/>
</dbReference>
<dbReference type="OrthoDB" id="7376212at2"/>
<evidence type="ECO:0000259" key="6">
    <source>
        <dbReference type="Pfam" id="PF04542"/>
    </source>
</evidence>
<dbReference type="GO" id="GO:0003677">
    <property type="term" value="F:DNA binding"/>
    <property type="evidence" value="ECO:0007669"/>
    <property type="project" value="InterPro"/>
</dbReference>
<dbReference type="SUPFAM" id="SSF88659">
    <property type="entry name" value="Sigma3 and sigma4 domains of RNA polymerase sigma factors"/>
    <property type="match status" value="1"/>
</dbReference>
<organism evidence="8 9">
    <name type="scientific">Actinacidiphila paucisporea</name>
    <dbReference type="NCBI Taxonomy" id="310782"/>
    <lineage>
        <taxon>Bacteria</taxon>
        <taxon>Bacillati</taxon>
        <taxon>Actinomycetota</taxon>
        <taxon>Actinomycetes</taxon>
        <taxon>Kitasatosporales</taxon>
        <taxon>Streptomycetaceae</taxon>
        <taxon>Actinacidiphila</taxon>
    </lineage>
</organism>
<dbReference type="InterPro" id="IPR039425">
    <property type="entry name" value="RNA_pol_sigma-70-like"/>
</dbReference>
<evidence type="ECO:0000256" key="2">
    <source>
        <dbReference type="ARBA" id="ARBA00011344"/>
    </source>
</evidence>
<keyword evidence="3" id="KW-0805">Transcription regulation</keyword>
<feature type="domain" description="RNA polymerase sigma-70 region 2" evidence="6">
    <location>
        <begin position="23"/>
        <end position="87"/>
    </location>
</feature>
<keyword evidence="5" id="KW-0804">Transcription</keyword>
<dbReference type="GO" id="GO:0006352">
    <property type="term" value="P:DNA-templated transcription initiation"/>
    <property type="evidence" value="ECO:0007669"/>
    <property type="project" value="InterPro"/>
</dbReference>
<keyword evidence="9" id="KW-1185">Reference proteome</keyword>
<comment type="similarity">
    <text evidence="1">Belongs to the sigma-70 factor family. ECF subfamily.</text>
</comment>
<evidence type="ECO:0000259" key="7">
    <source>
        <dbReference type="Pfam" id="PF08281"/>
    </source>
</evidence>
<dbReference type="InterPro" id="IPR014284">
    <property type="entry name" value="RNA_pol_sigma-70_dom"/>
</dbReference>
<dbReference type="Gene3D" id="3.10.450.50">
    <property type="match status" value="1"/>
</dbReference>
<dbReference type="SUPFAM" id="SSF88946">
    <property type="entry name" value="Sigma2 domain of RNA polymerase sigma factors"/>
    <property type="match status" value="1"/>
</dbReference>
<dbReference type="InterPro" id="IPR032710">
    <property type="entry name" value="NTF2-like_dom_sf"/>
</dbReference>
<dbReference type="InterPro" id="IPR013324">
    <property type="entry name" value="RNA_pol_sigma_r3/r4-like"/>
</dbReference>
<dbReference type="PANTHER" id="PTHR43133:SF65">
    <property type="entry name" value="ECF RNA POLYMERASE SIGMA FACTOR SIGG"/>
    <property type="match status" value="1"/>
</dbReference>
<dbReference type="NCBIfam" id="TIGR02937">
    <property type="entry name" value="sigma70-ECF"/>
    <property type="match status" value="1"/>
</dbReference>
<dbReference type="SUPFAM" id="SSF54427">
    <property type="entry name" value="NTF2-like"/>
    <property type="match status" value="1"/>
</dbReference>
<dbReference type="GO" id="GO:0016987">
    <property type="term" value="F:sigma factor activity"/>
    <property type="evidence" value="ECO:0007669"/>
    <property type="project" value="UniProtKB-KW"/>
</dbReference>
<sequence length="338" mass="36419">MHRSHTEAARPDAAEFESSTEPFRRELLAHCYRLLGSLDDAEDLVQETYLRAWRYYGGFEGRSSVRVWLYRIATNACLRALKNRDRRPLPSGLGGPDEEADGRAVAADAGSAWLQPIPDALVTGGSDDPADVVAARAGLRLALIASLQYLPPKQRAVLILRDVLAFRAAEVAQLLDTTTTAVKSALQRARARLEEVVPVADQVTEPTDAQARALLGQYVAAFENADPEALRQLLRRDATLELPPSPAWFAGPRAAEHAVAGLGAPGDWQMVETAANGQPAAAVYRRGPDGRYHGYGVVVLTVTVTGISRITVFADPGLLKWFGLAAVRPAAPPFAGAR</sequence>
<evidence type="ECO:0000313" key="9">
    <source>
        <dbReference type="Proteomes" id="UP000184111"/>
    </source>
</evidence>
<dbReference type="Gene3D" id="1.10.1740.10">
    <property type="match status" value="1"/>
</dbReference>
<evidence type="ECO:0000256" key="3">
    <source>
        <dbReference type="ARBA" id="ARBA00023015"/>
    </source>
</evidence>
<name>A0A1M7P122_9ACTN</name>
<dbReference type="InterPro" id="IPR036388">
    <property type="entry name" value="WH-like_DNA-bd_sf"/>
</dbReference>
<dbReference type="InterPro" id="IPR014305">
    <property type="entry name" value="RNA_pol_sigma-G_actinobac"/>
</dbReference>
<dbReference type="Pfam" id="PF04542">
    <property type="entry name" value="Sigma70_r2"/>
    <property type="match status" value="1"/>
</dbReference>
<dbReference type="InterPro" id="IPR013325">
    <property type="entry name" value="RNA_pol_sigma_r2"/>
</dbReference>
<dbReference type="STRING" id="310782.SAMN05216499_120103"/>
<comment type="subunit">
    <text evidence="2">Interacts transiently with the RNA polymerase catalytic core formed by RpoA, RpoB, RpoC and RpoZ (2 alpha, 1 beta, 1 beta' and 1 omega subunit) to form the RNA polymerase holoenzyme that can initiate transcription.</text>
</comment>
<dbReference type="PANTHER" id="PTHR43133">
    <property type="entry name" value="RNA POLYMERASE ECF-TYPE SIGMA FACTO"/>
    <property type="match status" value="1"/>
</dbReference>
<protein>
    <submittedName>
        <fullName evidence="8">RNA polymerase, sigma subunit, ECF family</fullName>
    </submittedName>
</protein>
<evidence type="ECO:0000256" key="5">
    <source>
        <dbReference type="ARBA" id="ARBA00023163"/>
    </source>
</evidence>
<proteinExistence type="inferred from homology"/>
<keyword evidence="4" id="KW-0731">Sigma factor</keyword>
<dbReference type="Gene3D" id="1.10.10.10">
    <property type="entry name" value="Winged helix-like DNA-binding domain superfamily/Winged helix DNA-binding domain"/>
    <property type="match status" value="1"/>
</dbReference>
<dbReference type="InterPro" id="IPR013249">
    <property type="entry name" value="RNA_pol_sigma70_r4_t2"/>
</dbReference>
<accession>A0A1M7P122</accession>
<evidence type="ECO:0000256" key="1">
    <source>
        <dbReference type="ARBA" id="ARBA00010641"/>
    </source>
</evidence>
<dbReference type="InterPro" id="IPR007627">
    <property type="entry name" value="RNA_pol_sigma70_r2"/>
</dbReference>
<dbReference type="AlphaFoldDB" id="A0A1M7P122"/>
<dbReference type="NCBIfam" id="NF006089">
    <property type="entry name" value="PRK08241.1"/>
    <property type="match status" value="1"/>
</dbReference>
<dbReference type="NCBIfam" id="TIGR02960">
    <property type="entry name" value="SigX5"/>
    <property type="match status" value="1"/>
</dbReference>